<evidence type="ECO:0000256" key="4">
    <source>
        <dbReference type="PIRNR" id="PIRNR006078"/>
    </source>
</evidence>
<evidence type="ECO:0000256" key="2">
    <source>
        <dbReference type="ARBA" id="ARBA00022679"/>
    </source>
</evidence>
<keyword evidence="2 4" id="KW-0808">Transferase</keyword>
<dbReference type="Gene3D" id="3.90.1510.10">
    <property type="entry name" value="Glycerate kinase, domain 2"/>
    <property type="match status" value="1"/>
</dbReference>
<organism evidence="5 6">
    <name type="scientific">Trichococcus patagoniensis</name>
    <dbReference type="NCBI Taxonomy" id="382641"/>
    <lineage>
        <taxon>Bacteria</taxon>
        <taxon>Bacillati</taxon>
        <taxon>Bacillota</taxon>
        <taxon>Bacilli</taxon>
        <taxon>Lactobacillales</taxon>
        <taxon>Carnobacteriaceae</taxon>
        <taxon>Trichococcus</taxon>
    </lineage>
</organism>
<keyword evidence="6" id="KW-1185">Reference proteome</keyword>
<dbReference type="RefSeq" id="WP_108033392.1">
    <property type="nucleotide sequence ID" value="NZ_QAOM01000018.1"/>
</dbReference>
<sequence length="385" mass="40331">MDKDIKVVIAADSFKGSASTIEVEEYIERGINKVSRSVTIVKVPVADGGEGTVDALVIGCKGTYRYVDVTAPQGNKIKAKFGIIHDNVAVLEMAEASGLALVDVEKDDIYKATTYGTGELIRSALDCGVKEIYIGIGGSATNDGGVGMAQALGVSFKDADGNEIPLGATGLGNIETIDVSEIDTRLKDVKITVLSDVTNPLCGEKGASYIYGPQKGASKEDVKKLEASLLHYGEAIQSQLGIDIIDKPGAGAAGGLGAGLMVFCDAESYSGIEKVLSILDIETHFRDADLVITGEGRIDAQSLYGKAPVGIARMAKKYNLPVIAIVGSSGDDLGPIYETGIDLILDIVNKPMQLAEAIANAEMLITNAGESAFRAFLLSRNAVKH</sequence>
<dbReference type="PANTHER" id="PTHR21599">
    <property type="entry name" value="GLYCERATE KINASE"/>
    <property type="match status" value="1"/>
</dbReference>
<protein>
    <submittedName>
        <fullName evidence="5">Glycerate kinase</fullName>
    </submittedName>
</protein>
<dbReference type="InterPro" id="IPR004381">
    <property type="entry name" value="Glycerate_kinase"/>
</dbReference>
<gene>
    <name evidence="5" type="ORF">C8U37_11836</name>
</gene>
<dbReference type="EMBL" id="QAOM01000018">
    <property type="protein sequence ID" value="PTQ82229.1"/>
    <property type="molecule type" value="Genomic_DNA"/>
</dbReference>
<dbReference type="Gene3D" id="3.40.50.10350">
    <property type="entry name" value="Glycerate kinase, domain 1"/>
    <property type="match status" value="1"/>
</dbReference>
<dbReference type="NCBIfam" id="TIGR00045">
    <property type="entry name" value="glycerate kinase"/>
    <property type="match status" value="1"/>
</dbReference>
<keyword evidence="3 4" id="KW-0418">Kinase</keyword>
<comment type="caution">
    <text evidence="5">The sequence shown here is derived from an EMBL/GenBank/DDBJ whole genome shotgun (WGS) entry which is preliminary data.</text>
</comment>
<dbReference type="InterPro" id="IPR018193">
    <property type="entry name" value="Glyc_kinase_flavodox-like_fold"/>
</dbReference>
<dbReference type="SUPFAM" id="SSF110738">
    <property type="entry name" value="Glycerate kinase I"/>
    <property type="match status" value="1"/>
</dbReference>
<reference evidence="5 6" key="1">
    <citation type="submission" date="2018-04" db="EMBL/GenBank/DDBJ databases">
        <title>Genomic Encyclopedia of Archaeal and Bacterial Type Strains, Phase II (KMG-II): from individual species to whole genera.</title>
        <authorList>
            <person name="Goeker M."/>
        </authorList>
    </citation>
    <scope>NUCLEOTIDE SEQUENCE [LARGE SCALE GENOMIC DNA]</scope>
    <source>
        <strain evidence="5 6">DSM 18806</strain>
    </source>
</reference>
<dbReference type="OrthoDB" id="9774290at2"/>
<evidence type="ECO:0000256" key="1">
    <source>
        <dbReference type="ARBA" id="ARBA00006284"/>
    </source>
</evidence>
<accession>A0A2T5IEJ5</accession>
<comment type="similarity">
    <text evidence="1 4">Belongs to the glycerate kinase type-1 family.</text>
</comment>
<proteinExistence type="inferred from homology"/>
<dbReference type="InterPro" id="IPR018197">
    <property type="entry name" value="Glycerate_kinase_RE-like"/>
</dbReference>
<dbReference type="GO" id="GO:0008887">
    <property type="term" value="F:glycerate kinase activity"/>
    <property type="evidence" value="ECO:0007669"/>
    <property type="project" value="UniProtKB-UniRule"/>
</dbReference>
<evidence type="ECO:0000313" key="6">
    <source>
        <dbReference type="Proteomes" id="UP000244161"/>
    </source>
</evidence>
<name>A0A2T5IEJ5_9LACT</name>
<dbReference type="AlphaFoldDB" id="A0A2T5IEJ5"/>
<dbReference type="InterPro" id="IPR036129">
    <property type="entry name" value="Glycerate_kinase_sf"/>
</dbReference>
<dbReference type="Proteomes" id="UP000244161">
    <property type="component" value="Unassembled WGS sequence"/>
</dbReference>
<evidence type="ECO:0000313" key="5">
    <source>
        <dbReference type="EMBL" id="PTQ82229.1"/>
    </source>
</evidence>
<dbReference type="PANTHER" id="PTHR21599:SF0">
    <property type="entry name" value="GLYCERATE KINASE"/>
    <property type="match status" value="1"/>
</dbReference>
<dbReference type="GO" id="GO:0031388">
    <property type="term" value="P:organic acid phosphorylation"/>
    <property type="evidence" value="ECO:0007669"/>
    <property type="project" value="UniProtKB-UniRule"/>
</dbReference>
<evidence type="ECO:0000256" key="3">
    <source>
        <dbReference type="ARBA" id="ARBA00022777"/>
    </source>
</evidence>
<dbReference type="PIRSF" id="PIRSF006078">
    <property type="entry name" value="GlxK"/>
    <property type="match status" value="1"/>
</dbReference>
<dbReference type="Pfam" id="PF02595">
    <property type="entry name" value="Gly_kinase"/>
    <property type="match status" value="1"/>
</dbReference>